<accession>A0ABY4KBX4</accession>
<proteinExistence type="predicted"/>
<name>A0ABY4KBX4_9FLAO</name>
<dbReference type="Proteomes" id="UP000830583">
    <property type="component" value="Chromosome"/>
</dbReference>
<organism evidence="1 2">
    <name type="scientific">Flavobacterium azooxidireducens</name>
    <dbReference type="NCBI Taxonomy" id="1871076"/>
    <lineage>
        <taxon>Bacteria</taxon>
        <taxon>Pseudomonadati</taxon>
        <taxon>Bacteroidota</taxon>
        <taxon>Flavobacteriia</taxon>
        <taxon>Flavobacteriales</taxon>
        <taxon>Flavobacteriaceae</taxon>
        <taxon>Flavobacterium</taxon>
    </lineage>
</organism>
<reference evidence="1" key="1">
    <citation type="submission" date="2022-04" db="EMBL/GenBank/DDBJ databases">
        <title>Consumption of N2O by Flavobacterium azooxidireducens sp. nov. isolated from Decomposing Leaf Litter of Phragmites australis (Cav.).</title>
        <authorList>
            <person name="Behrendt U."/>
            <person name="Spanner T."/>
            <person name="Augustin J."/>
            <person name="Horn M.A."/>
            <person name="Kolb S."/>
            <person name="Ulrich A."/>
        </authorList>
    </citation>
    <scope>NUCLEOTIDE SEQUENCE</scope>
    <source>
        <strain evidence="1">IGB 4-14</strain>
    </source>
</reference>
<dbReference type="InterPro" id="IPR050708">
    <property type="entry name" value="T6SS_VgrG/RHS"/>
</dbReference>
<evidence type="ECO:0000313" key="2">
    <source>
        <dbReference type="Proteomes" id="UP000830583"/>
    </source>
</evidence>
<protein>
    <submittedName>
        <fullName evidence="1">RHS repeat-associated core domain-containing protein</fullName>
    </submittedName>
</protein>
<dbReference type="Gene3D" id="2.180.10.10">
    <property type="entry name" value="RHS repeat-associated core"/>
    <property type="match status" value="1"/>
</dbReference>
<sequence length="298" mass="33353">MAEQHSQTSDYENRWKFTGHELDRETGLYYAGARYYDPKISIWLSVDPLAEKFPSWNPYNYVMQNPVSLIDPNGLYPIYFVTRSYAPFPTFGPGNKWHGDNRGHSLDLNASSRCSTLITYDTETRKTGAGGGMYRSYTTDGKKDAMSPTLVNNRTKAGSNYIDVHSAGTNKAQFGAQPIDVFTKLSVGIQGNIKKDHILSISGTISGDDFPNHESIIFDSEGNGLWLGNFETSGDREYGPVKNLFFEDEGDVNINVDIRIKVNKDGVFQGVIHKGKDGKDTVISIDDWNKKFKSDDNK</sequence>
<keyword evidence="2" id="KW-1185">Reference proteome</keyword>
<dbReference type="InterPro" id="IPR022385">
    <property type="entry name" value="Rhs_assc_core"/>
</dbReference>
<gene>
    <name evidence="1" type="ORF">M0M57_11740</name>
</gene>
<dbReference type="NCBIfam" id="TIGR03696">
    <property type="entry name" value="Rhs_assc_core"/>
    <property type="match status" value="1"/>
</dbReference>
<dbReference type="PANTHER" id="PTHR32305:SF15">
    <property type="entry name" value="PROTEIN RHSA-RELATED"/>
    <property type="match status" value="1"/>
</dbReference>
<dbReference type="EMBL" id="CP096205">
    <property type="protein sequence ID" value="UPQ78290.1"/>
    <property type="molecule type" value="Genomic_DNA"/>
</dbReference>
<dbReference type="PANTHER" id="PTHR32305">
    <property type="match status" value="1"/>
</dbReference>
<dbReference type="RefSeq" id="WP_248433217.1">
    <property type="nucleotide sequence ID" value="NZ_CP096205.1"/>
</dbReference>
<evidence type="ECO:0000313" key="1">
    <source>
        <dbReference type="EMBL" id="UPQ78290.1"/>
    </source>
</evidence>